<sequence length="146" mass="14945">MPSTPTYPGDIPTGAGAPIQSNPSDIQTGAGTSVQLISGDDSPHIPTQSSTPPSAGAPASLPQSAFQFQAPCVAILPRPAKHGLGSKSSLAVGLSPTPWVGWVGLQKPSSDDGPPAKFQRMAAPKQRRPKGLPTQYPPLIANLPQP</sequence>
<feature type="region of interest" description="Disordered" evidence="1">
    <location>
        <begin position="1"/>
        <end position="62"/>
    </location>
</feature>
<accession>A0A9P5ZM00</accession>
<dbReference type="Proteomes" id="UP000807025">
    <property type="component" value="Unassembled WGS sequence"/>
</dbReference>
<protein>
    <submittedName>
        <fullName evidence="2">Uncharacterized protein</fullName>
    </submittedName>
</protein>
<gene>
    <name evidence="2" type="ORF">BDN71DRAFT_1513229</name>
</gene>
<reference evidence="2" key="1">
    <citation type="submission" date="2020-11" db="EMBL/GenBank/DDBJ databases">
        <authorList>
            <consortium name="DOE Joint Genome Institute"/>
            <person name="Ahrendt S."/>
            <person name="Riley R."/>
            <person name="Andreopoulos W."/>
            <person name="Labutti K."/>
            <person name="Pangilinan J."/>
            <person name="Ruiz-Duenas F.J."/>
            <person name="Barrasa J.M."/>
            <person name="Sanchez-Garcia M."/>
            <person name="Camarero S."/>
            <person name="Miyauchi S."/>
            <person name="Serrano A."/>
            <person name="Linde D."/>
            <person name="Babiker R."/>
            <person name="Drula E."/>
            <person name="Ayuso-Fernandez I."/>
            <person name="Pacheco R."/>
            <person name="Padilla G."/>
            <person name="Ferreira P."/>
            <person name="Barriuso J."/>
            <person name="Kellner H."/>
            <person name="Castanera R."/>
            <person name="Alfaro M."/>
            <person name="Ramirez L."/>
            <person name="Pisabarro A.G."/>
            <person name="Kuo A."/>
            <person name="Tritt A."/>
            <person name="Lipzen A."/>
            <person name="He G."/>
            <person name="Yan M."/>
            <person name="Ng V."/>
            <person name="Cullen D."/>
            <person name="Martin F."/>
            <person name="Rosso M.-N."/>
            <person name="Henrissat B."/>
            <person name="Hibbett D."/>
            <person name="Martinez A.T."/>
            <person name="Grigoriev I.V."/>
        </authorList>
    </citation>
    <scope>NUCLEOTIDE SEQUENCE</scope>
    <source>
        <strain evidence="2">ATCC 90797</strain>
    </source>
</reference>
<evidence type="ECO:0000313" key="2">
    <source>
        <dbReference type="EMBL" id="KAF9488251.1"/>
    </source>
</evidence>
<name>A0A9P5ZM00_PLEER</name>
<feature type="compositionally biased region" description="Polar residues" evidence="1">
    <location>
        <begin position="19"/>
        <end position="36"/>
    </location>
</feature>
<evidence type="ECO:0000256" key="1">
    <source>
        <dbReference type="SAM" id="MobiDB-lite"/>
    </source>
</evidence>
<feature type="region of interest" description="Disordered" evidence="1">
    <location>
        <begin position="103"/>
        <end position="146"/>
    </location>
</feature>
<comment type="caution">
    <text evidence="2">The sequence shown here is derived from an EMBL/GenBank/DDBJ whole genome shotgun (WGS) entry which is preliminary data.</text>
</comment>
<dbReference type="EMBL" id="MU154723">
    <property type="protein sequence ID" value="KAF9488251.1"/>
    <property type="molecule type" value="Genomic_DNA"/>
</dbReference>
<keyword evidence="3" id="KW-1185">Reference proteome</keyword>
<dbReference type="AlphaFoldDB" id="A0A9P5ZM00"/>
<organism evidence="2 3">
    <name type="scientific">Pleurotus eryngii</name>
    <name type="common">Boletus of the steppes</name>
    <dbReference type="NCBI Taxonomy" id="5323"/>
    <lineage>
        <taxon>Eukaryota</taxon>
        <taxon>Fungi</taxon>
        <taxon>Dikarya</taxon>
        <taxon>Basidiomycota</taxon>
        <taxon>Agaricomycotina</taxon>
        <taxon>Agaricomycetes</taxon>
        <taxon>Agaricomycetidae</taxon>
        <taxon>Agaricales</taxon>
        <taxon>Pleurotineae</taxon>
        <taxon>Pleurotaceae</taxon>
        <taxon>Pleurotus</taxon>
    </lineage>
</organism>
<proteinExistence type="predicted"/>
<feature type="compositionally biased region" description="Low complexity" evidence="1">
    <location>
        <begin position="46"/>
        <end position="62"/>
    </location>
</feature>
<evidence type="ECO:0000313" key="3">
    <source>
        <dbReference type="Proteomes" id="UP000807025"/>
    </source>
</evidence>